<protein>
    <submittedName>
        <fullName evidence="1">ADP-ribosylglycohydrolase</fullName>
    </submittedName>
</protein>
<dbReference type="InterPro" id="IPR005502">
    <property type="entry name" value="Ribosyl_crysJ1"/>
</dbReference>
<dbReference type="InterPro" id="IPR036705">
    <property type="entry name" value="Ribosyl_crysJ1_sf"/>
</dbReference>
<organism evidence="1">
    <name type="scientific">Siphoviridae sp. ctKwY15</name>
    <dbReference type="NCBI Taxonomy" id="2827843"/>
    <lineage>
        <taxon>Viruses</taxon>
        <taxon>Duplodnaviria</taxon>
        <taxon>Heunggongvirae</taxon>
        <taxon>Uroviricota</taxon>
        <taxon>Caudoviricetes</taxon>
    </lineage>
</organism>
<dbReference type="Gene3D" id="1.10.4080.10">
    <property type="entry name" value="ADP-ribosylation/Crystallin J1"/>
    <property type="match status" value="1"/>
</dbReference>
<dbReference type="SUPFAM" id="SSF101478">
    <property type="entry name" value="ADP-ribosylglycohydrolase"/>
    <property type="match status" value="1"/>
</dbReference>
<reference evidence="1" key="1">
    <citation type="journal article" date="2021" name="Proc. Natl. Acad. Sci. U.S.A.">
        <title>A Catalog of Tens of Thousands of Viruses from Human Metagenomes Reveals Hidden Associations with Chronic Diseases.</title>
        <authorList>
            <person name="Tisza M.J."/>
            <person name="Buck C.B."/>
        </authorList>
    </citation>
    <scope>NUCLEOTIDE SEQUENCE</scope>
    <source>
        <strain evidence="1">CtKwY15</strain>
    </source>
</reference>
<sequence length="263" mass="29398">MLGAIIGDIVGSRFEFNNTKDYNFELFGKGCNFTDDTICTIAVAYAILEREINEEKPTERDYRNSLQYWCKRYPNPMGAYGASFSNWVHSSNPQPYNSYGNGAAMRVSPTAWAFKESSDAIRQAIMSAKVSHSHTEGLIGAAAVSNAIFSLRKGEKKDMLNIIANVYYGIKWEDRIPPRGKWAETCQECVPLAFKIVFDSDSFEDAIRRAVSYGGDSDTMGAIVGSIAQPLFGIPQEMKEKALNYLPLDIKNVVTKFIDRYGE</sequence>
<name>A0A8S5STQ3_9CAUD</name>
<dbReference type="PANTHER" id="PTHR16222:SF12">
    <property type="entry name" value="ADP-RIBOSYLGLYCOHYDROLASE-RELATED"/>
    <property type="match status" value="1"/>
</dbReference>
<dbReference type="PANTHER" id="PTHR16222">
    <property type="entry name" value="ADP-RIBOSYLGLYCOHYDROLASE"/>
    <property type="match status" value="1"/>
</dbReference>
<proteinExistence type="predicted"/>
<evidence type="ECO:0000313" key="1">
    <source>
        <dbReference type="EMBL" id="DAF54393.1"/>
    </source>
</evidence>
<dbReference type="Pfam" id="PF03747">
    <property type="entry name" value="ADP_ribosyl_GH"/>
    <property type="match status" value="1"/>
</dbReference>
<dbReference type="EMBL" id="BK032679">
    <property type="protein sequence ID" value="DAF54393.1"/>
    <property type="molecule type" value="Genomic_DNA"/>
</dbReference>
<accession>A0A8S5STQ3</accession>
<dbReference type="InterPro" id="IPR050792">
    <property type="entry name" value="ADP-ribosylglycohydrolase"/>
</dbReference>